<dbReference type="OrthoDB" id="2403626at2"/>
<keyword evidence="1" id="KW-0472">Membrane</keyword>
<proteinExistence type="predicted"/>
<evidence type="ECO:0000313" key="2">
    <source>
        <dbReference type="EMBL" id="SHF36284.1"/>
    </source>
</evidence>
<evidence type="ECO:0000256" key="1">
    <source>
        <dbReference type="SAM" id="Phobius"/>
    </source>
</evidence>
<protein>
    <recommendedName>
        <fullName evidence="4">ABC-2 type transport system permease protein</fullName>
    </recommendedName>
</protein>
<evidence type="ECO:0008006" key="4">
    <source>
        <dbReference type="Google" id="ProtNLM"/>
    </source>
</evidence>
<dbReference type="EMBL" id="FQVL01000017">
    <property type="protein sequence ID" value="SHF36284.1"/>
    <property type="molecule type" value="Genomic_DNA"/>
</dbReference>
<feature type="transmembrane region" description="Helical" evidence="1">
    <location>
        <begin position="73"/>
        <end position="96"/>
    </location>
</feature>
<accession>A0A1M5B1A2</accession>
<gene>
    <name evidence="2" type="ORF">SAMN05444392_11729</name>
</gene>
<keyword evidence="1" id="KW-1133">Transmembrane helix</keyword>
<organism evidence="2 3">
    <name type="scientific">Seinonella peptonophila</name>
    <dbReference type="NCBI Taxonomy" id="112248"/>
    <lineage>
        <taxon>Bacteria</taxon>
        <taxon>Bacillati</taxon>
        <taxon>Bacillota</taxon>
        <taxon>Bacilli</taxon>
        <taxon>Bacillales</taxon>
        <taxon>Thermoactinomycetaceae</taxon>
        <taxon>Seinonella</taxon>
    </lineage>
</organism>
<dbReference type="STRING" id="112248.SAMN05444392_11729"/>
<name>A0A1M5B1A2_9BACL</name>
<dbReference type="Proteomes" id="UP000184476">
    <property type="component" value="Unassembled WGS sequence"/>
</dbReference>
<dbReference type="AlphaFoldDB" id="A0A1M5B1A2"/>
<reference evidence="2 3" key="1">
    <citation type="submission" date="2016-11" db="EMBL/GenBank/DDBJ databases">
        <authorList>
            <person name="Jaros S."/>
            <person name="Januszkiewicz K."/>
            <person name="Wedrychowicz H."/>
        </authorList>
    </citation>
    <scope>NUCLEOTIDE SEQUENCE [LARGE SCALE GENOMIC DNA]</scope>
    <source>
        <strain evidence="2 3">DSM 44666</strain>
    </source>
</reference>
<keyword evidence="3" id="KW-1185">Reference proteome</keyword>
<evidence type="ECO:0000313" key="3">
    <source>
        <dbReference type="Proteomes" id="UP000184476"/>
    </source>
</evidence>
<sequence>MMILNIGNAFSQTSLTESVSSTIHENQIGIGMGVFNLGLFIAQELGTSVAAKLLDVSFLNFPFHPFFLTEQSFAYTNVTLFMLEIILYSAFMYFFVSRRAIVENFV</sequence>
<dbReference type="RefSeq" id="WP_073157889.1">
    <property type="nucleotide sequence ID" value="NZ_FQVL01000017.1"/>
</dbReference>
<keyword evidence="1" id="KW-0812">Transmembrane</keyword>